<dbReference type="CDD" id="cd01450">
    <property type="entry name" value="vWFA_subfamily_ECM"/>
    <property type="match status" value="1"/>
</dbReference>
<organism evidence="1 2">
    <name type="scientific">Owenia fusiformis</name>
    <name type="common">Polychaete worm</name>
    <dbReference type="NCBI Taxonomy" id="6347"/>
    <lineage>
        <taxon>Eukaryota</taxon>
        <taxon>Metazoa</taxon>
        <taxon>Spiralia</taxon>
        <taxon>Lophotrochozoa</taxon>
        <taxon>Annelida</taxon>
        <taxon>Polychaeta</taxon>
        <taxon>Sedentaria</taxon>
        <taxon>Canalipalpata</taxon>
        <taxon>Sabellida</taxon>
        <taxon>Oweniida</taxon>
        <taxon>Oweniidae</taxon>
        <taxon>Owenia</taxon>
    </lineage>
</organism>
<evidence type="ECO:0000313" key="2">
    <source>
        <dbReference type="Proteomes" id="UP000749559"/>
    </source>
</evidence>
<dbReference type="InterPro" id="IPR002035">
    <property type="entry name" value="VWF_A"/>
</dbReference>
<gene>
    <name evidence="1" type="ORF">OFUS_LOCUS22907</name>
</gene>
<dbReference type="InterPro" id="IPR036465">
    <property type="entry name" value="vWFA_dom_sf"/>
</dbReference>
<dbReference type="SUPFAM" id="SSF53300">
    <property type="entry name" value="vWA-like"/>
    <property type="match status" value="1"/>
</dbReference>
<name>A0A8J1TDE0_OWEFU</name>
<dbReference type="InterPro" id="IPR050525">
    <property type="entry name" value="ECM_Assembly_Org"/>
</dbReference>
<dbReference type="PANTHER" id="PTHR24020:SF84">
    <property type="entry name" value="VWFA DOMAIN-CONTAINING PROTEIN"/>
    <property type="match status" value="1"/>
</dbReference>
<comment type="caution">
    <text evidence="1">The sequence shown here is derived from an EMBL/GenBank/DDBJ whole genome shotgun (WGS) entry which is preliminary data.</text>
</comment>
<dbReference type="AlphaFoldDB" id="A0A8J1TDE0"/>
<protein>
    <submittedName>
        <fullName evidence="1">Uncharacterized protein</fullName>
    </submittedName>
</protein>
<sequence length="510" mass="56905">MSAAIMDVNCRIWNLAFTCSLLLFGHIVLGLESISDVTKAEDITVIKYPNTSSSDLIRELSPAELSYRLNNVAQNIEAYLNLAIRKGDRKVLKKTEKQIRKVLNKIKRLPGQIKSVKKQVLILMSLLEKIAMAKQTPTVFMNETKKFIKAVARGPNEYAYKTTTIQKQIEVVENIQRAVKTYLSLYKNESRTESIGEVVEKPDNVVQVSMKTIKLLKTLAKNYMVLKRILEKIRFPADICGMGGGKCSSDGADGGCCSNKMLSCDFTNKCCIEREGTCLADADYCCRGLKCIYGKCQHYHPTPCPKPRDVVIAIDTSCSMSQSDKEAIRTFLLELVRDLTLEDGVHIAILTFNKGIQHVAYLFNSYDPDNLVQLIHNMDLKEEECATHTFAALAAIENEYFSPIRGDRPDVANVAIVITDGVTNPIKKQALTFQNADSLRATGVELIVIGLPQVCAGKDAPRCVPRVIGQEEWMGISGADEDPMLLLNILNTHFSKLRESLVNVYNRICH</sequence>
<proteinExistence type="predicted"/>
<evidence type="ECO:0000313" key="1">
    <source>
        <dbReference type="EMBL" id="CAH1798821.1"/>
    </source>
</evidence>
<accession>A0A8J1TDE0</accession>
<dbReference type="Proteomes" id="UP000749559">
    <property type="component" value="Unassembled WGS sequence"/>
</dbReference>
<reference evidence="1" key="1">
    <citation type="submission" date="2022-03" db="EMBL/GenBank/DDBJ databases">
        <authorList>
            <person name="Martin C."/>
        </authorList>
    </citation>
    <scope>NUCLEOTIDE SEQUENCE</scope>
</reference>
<keyword evidence="2" id="KW-1185">Reference proteome</keyword>
<dbReference type="PANTHER" id="PTHR24020">
    <property type="entry name" value="COLLAGEN ALPHA"/>
    <property type="match status" value="1"/>
</dbReference>
<dbReference type="PROSITE" id="PS50234">
    <property type="entry name" value="VWFA"/>
    <property type="match status" value="1"/>
</dbReference>
<dbReference type="SMART" id="SM00327">
    <property type="entry name" value="VWA"/>
    <property type="match status" value="1"/>
</dbReference>
<dbReference type="Gene3D" id="3.40.50.410">
    <property type="entry name" value="von Willebrand factor, type A domain"/>
    <property type="match status" value="1"/>
</dbReference>
<dbReference type="EMBL" id="CAIIXF020000011">
    <property type="protein sequence ID" value="CAH1798821.1"/>
    <property type="molecule type" value="Genomic_DNA"/>
</dbReference>
<dbReference type="Pfam" id="PF00092">
    <property type="entry name" value="VWA"/>
    <property type="match status" value="1"/>
</dbReference>